<gene>
    <name evidence="1" type="ORF">E1283_30880</name>
</gene>
<name>A0A4R4SMW3_9ACTN</name>
<sequence length="129" mass="13489">MPVVSSRDCSSRRQKEASPVASITTKLIDRAFVGLLLADGDVPLSGTRLSARVAVRPAASAVIREAAASERPIQAPAAVAVKAHMGAYATANAAGAGSQLFGQQLFGQQKTQHHTMWALRGLDPWSDPA</sequence>
<proteinExistence type="predicted"/>
<dbReference type="EMBL" id="SMKI01000493">
    <property type="protein sequence ID" value="TDC65140.1"/>
    <property type="molecule type" value="Genomic_DNA"/>
</dbReference>
<keyword evidence="2" id="KW-1185">Reference proteome</keyword>
<reference evidence="1 2" key="1">
    <citation type="submission" date="2019-03" db="EMBL/GenBank/DDBJ databases">
        <title>Draft genome sequences of novel Actinobacteria.</title>
        <authorList>
            <person name="Sahin N."/>
            <person name="Ay H."/>
            <person name="Saygin H."/>
        </authorList>
    </citation>
    <scope>NUCLEOTIDE SEQUENCE [LARGE SCALE GENOMIC DNA]</scope>
    <source>
        <strain evidence="1 2">DSM 41900</strain>
    </source>
</reference>
<protein>
    <submittedName>
        <fullName evidence="1">Uncharacterized protein</fullName>
    </submittedName>
</protein>
<evidence type="ECO:0000313" key="1">
    <source>
        <dbReference type="EMBL" id="TDC65140.1"/>
    </source>
</evidence>
<accession>A0A4R4SMW3</accession>
<organism evidence="1 2">
    <name type="scientific">Streptomyces hainanensis</name>
    <dbReference type="NCBI Taxonomy" id="402648"/>
    <lineage>
        <taxon>Bacteria</taxon>
        <taxon>Bacillati</taxon>
        <taxon>Actinomycetota</taxon>
        <taxon>Actinomycetes</taxon>
        <taxon>Kitasatosporales</taxon>
        <taxon>Streptomycetaceae</taxon>
        <taxon>Streptomyces</taxon>
    </lineage>
</organism>
<evidence type="ECO:0000313" key="2">
    <source>
        <dbReference type="Proteomes" id="UP000295345"/>
    </source>
</evidence>
<dbReference type="OrthoDB" id="4305932at2"/>
<dbReference type="AlphaFoldDB" id="A0A4R4SMW3"/>
<comment type="caution">
    <text evidence="1">The sequence shown here is derived from an EMBL/GenBank/DDBJ whole genome shotgun (WGS) entry which is preliminary data.</text>
</comment>
<dbReference type="Proteomes" id="UP000295345">
    <property type="component" value="Unassembled WGS sequence"/>
</dbReference>